<dbReference type="GO" id="GO:0003723">
    <property type="term" value="F:RNA binding"/>
    <property type="evidence" value="ECO:0007669"/>
    <property type="project" value="UniProtKB-KW"/>
</dbReference>
<evidence type="ECO:0000259" key="8">
    <source>
        <dbReference type="PROSITE" id="PS51061"/>
    </source>
</evidence>
<keyword evidence="3" id="KW-0378">Hydrolase</keyword>
<keyword evidence="2" id="KW-0547">Nucleotide-binding</keyword>
<proteinExistence type="predicted"/>
<evidence type="ECO:0000313" key="9">
    <source>
        <dbReference type="EMBL" id="JAG51824.1"/>
    </source>
</evidence>
<reference evidence="9" key="1">
    <citation type="submission" date="2014-09" db="EMBL/GenBank/DDBJ databases">
        <authorList>
            <person name="Magalhaes I.L.F."/>
            <person name="Oliveira U."/>
            <person name="Santos F.R."/>
            <person name="Vidigal T.H.D.A."/>
            <person name="Brescovit A.D."/>
            <person name="Santos A.J."/>
        </authorList>
    </citation>
    <scope>NUCLEOTIDE SEQUENCE</scope>
</reference>
<dbReference type="AlphaFoldDB" id="A0A0K8SFC3"/>
<feature type="domain" description="R3H" evidence="8">
    <location>
        <begin position="14"/>
        <end position="78"/>
    </location>
</feature>
<sequence length="199" mass="22317">MPRAKRNQQPKVGEAVRIAVDITIKKFLNSDDLKEWEYPSALTAVERAYVHIEARKYGLMSKSRGKGSSRYLTIYKREGSAIMQRDATMNLTPGSRTLLMTLLSKFPVTTRERQDCLPPVERCKDVYQEGKENSRALGRLSGGSAQVPAPSCNTALVPFRQSLPIFPLMDTLVQTINESQVTIISALLDLGNLLRFRNT</sequence>
<keyword evidence="7" id="KW-0539">Nucleus</keyword>
<organism evidence="9">
    <name type="scientific">Lygus hesperus</name>
    <name type="common">Western plant bug</name>
    <dbReference type="NCBI Taxonomy" id="30085"/>
    <lineage>
        <taxon>Eukaryota</taxon>
        <taxon>Metazoa</taxon>
        <taxon>Ecdysozoa</taxon>
        <taxon>Arthropoda</taxon>
        <taxon>Hexapoda</taxon>
        <taxon>Insecta</taxon>
        <taxon>Pterygota</taxon>
        <taxon>Neoptera</taxon>
        <taxon>Paraneoptera</taxon>
        <taxon>Hemiptera</taxon>
        <taxon>Heteroptera</taxon>
        <taxon>Panheteroptera</taxon>
        <taxon>Cimicomorpha</taxon>
        <taxon>Miridae</taxon>
        <taxon>Mirini</taxon>
        <taxon>Lygus</taxon>
    </lineage>
</organism>
<dbReference type="FunFam" id="3.30.1370.50:FF:000002">
    <property type="entry name" value="Immunoglobulin mu DNA-binding protein 2"/>
    <property type="match status" value="1"/>
</dbReference>
<keyword evidence="5" id="KW-0067">ATP-binding</keyword>
<dbReference type="InterPro" id="IPR036867">
    <property type="entry name" value="R3H_dom_sf"/>
</dbReference>
<dbReference type="Gene3D" id="3.30.1370.50">
    <property type="entry name" value="R3H-like domain"/>
    <property type="match status" value="1"/>
</dbReference>
<dbReference type="GO" id="GO:0003677">
    <property type="term" value="F:DNA binding"/>
    <property type="evidence" value="ECO:0007669"/>
    <property type="project" value="UniProtKB-ARBA"/>
</dbReference>
<comment type="subcellular location">
    <subcellularLocation>
        <location evidence="1">Nucleus</location>
    </subcellularLocation>
</comment>
<evidence type="ECO:0000256" key="4">
    <source>
        <dbReference type="ARBA" id="ARBA00022806"/>
    </source>
</evidence>
<evidence type="ECO:0000256" key="1">
    <source>
        <dbReference type="ARBA" id="ARBA00004123"/>
    </source>
</evidence>
<protein>
    <recommendedName>
        <fullName evidence="8">R3H domain-containing protein</fullName>
    </recommendedName>
</protein>
<evidence type="ECO:0000256" key="6">
    <source>
        <dbReference type="ARBA" id="ARBA00022884"/>
    </source>
</evidence>
<dbReference type="PROSITE" id="PS51061">
    <property type="entry name" value="R3H"/>
    <property type="match status" value="1"/>
</dbReference>
<dbReference type="InterPro" id="IPR001374">
    <property type="entry name" value="R3H_dom"/>
</dbReference>
<dbReference type="Pfam" id="PF01424">
    <property type="entry name" value="R3H"/>
    <property type="match status" value="1"/>
</dbReference>
<keyword evidence="4" id="KW-0347">Helicase</keyword>
<evidence type="ECO:0000256" key="2">
    <source>
        <dbReference type="ARBA" id="ARBA00022741"/>
    </source>
</evidence>
<dbReference type="EMBL" id="GBRD01014002">
    <property type="protein sequence ID" value="JAG51824.1"/>
    <property type="molecule type" value="Transcribed_RNA"/>
</dbReference>
<dbReference type="GO" id="GO:0016787">
    <property type="term" value="F:hydrolase activity"/>
    <property type="evidence" value="ECO:0007669"/>
    <property type="project" value="UniProtKB-KW"/>
</dbReference>
<dbReference type="GO" id="GO:0004386">
    <property type="term" value="F:helicase activity"/>
    <property type="evidence" value="ECO:0007669"/>
    <property type="project" value="UniProtKB-KW"/>
</dbReference>
<dbReference type="GO" id="GO:0005524">
    <property type="term" value="F:ATP binding"/>
    <property type="evidence" value="ECO:0007669"/>
    <property type="project" value="UniProtKB-KW"/>
</dbReference>
<dbReference type="SUPFAM" id="SSF82708">
    <property type="entry name" value="R3H domain"/>
    <property type="match status" value="1"/>
</dbReference>
<evidence type="ECO:0000256" key="3">
    <source>
        <dbReference type="ARBA" id="ARBA00022801"/>
    </source>
</evidence>
<name>A0A0K8SFC3_LYGHE</name>
<dbReference type="GO" id="GO:0005634">
    <property type="term" value="C:nucleus"/>
    <property type="evidence" value="ECO:0007669"/>
    <property type="project" value="UniProtKB-SubCell"/>
</dbReference>
<evidence type="ECO:0000256" key="7">
    <source>
        <dbReference type="ARBA" id="ARBA00023242"/>
    </source>
</evidence>
<accession>A0A0K8SFC3</accession>
<evidence type="ECO:0000256" key="5">
    <source>
        <dbReference type="ARBA" id="ARBA00022840"/>
    </source>
</evidence>
<keyword evidence="6" id="KW-0694">RNA-binding</keyword>